<accession>A0A1R2B1M4</accession>
<reference evidence="1 2" key="1">
    <citation type="submission" date="2016-11" db="EMBL/GenBank/DDBJ databases">
        <title>The macronuclear genome of Stentor coeruleus: a giant cell with tiny introns.</title>
        <authorList>
            <person name="Slabodnick M."/>
            <person name="Ruby J.G."/>
            <person name="Reiff S.B."/>
            <person name="Swart E.C."/>
            <person name="Gosai S."/>
            <person name="Prabakaran S."/>
            <person name="Witkowska E."/>
            <person name="Larue G.E."/>
            <person name="Fisher S."/>
            <person name="Freeman R.M."/>
            <person name="Gunawardena J."/>
            <person name="Chu W."/>
            <person name="Stover N.A."/>
            <person name="Gregory B.D."/>
            <person name="Nowacki M."/>
            <person name="Derisi J."/>
            <person name="Roy S.W."/>
            <person name="Marshall W.F."/>
            <person name="Sood P."/>
        </authorList>
    </citation>
    <scope>NUCLEOTIDE SEQUENCE [LARGE SCALE GENOMIC DNA]</scope>
    <source>
        <strain evidence="1">WM001</strain>
    </source>
</reference>
<protein>
    <submittedName>
        <fullName evidence="1">Uncharacterized protein</fullName>
    </submittedName>
</protein>
<name>A0A1R2B1M4_9CILI</name>
<dbReference type="Proteomes" id="UP000187209">
    <property type="component" value="Unassembled WGS sequence"/>
</dbReference>
<keyword evidence="2" id="KW-1185">Reference proteome</keyword>
<comment type="caution">
    <text evidence="1">The sequence shown here is derived from an EMBL/GenBank/DDBJ whole genome shotgun (WGS) entry which is preliminary data.</text>
</comment>
<dbReference type="EMBL" id="MPUH01001067">
    <property type="protein sequence ID" value="OMJ70646.1"/>
    <property type="molecule type" value="Genomic_DNA"/>
</dbReference>
<proteinExistence type="predicted"/>
<dbReference type="AlphaFoldDB" id="A0A1R2B1M4"/>
<evidence type="ECO:0000313" key="2">
    <source>
        <dbReference type="Proteomes" id="UP000187209"/>
    </source>
</evidence>
<sequence>MSADCKLSELPPVGETNHRTGHCYCHLCTCGEHICPGDRLKGDRYLKSALSSIYKKDFTKKNSGKSEAYLRDCALNPGCNKMDLKTTKQQDFVKFDCEKTKSAKYERKNNTDVLKFAGSSNYRSEFPDWGHYEFINIGKFRGPYRNSEVKFSPQTTYTQNFCQGLKGQGTKSAKKIFESNPITAEEMFFSNTTSRESYKTFGKNYFPEKAKNIALGIVPLEAPKSAYETLYRTDFNWKETPTIYPKKTTRY</sequence>
<evidence type="ECO:0000313" key="1">
    <source>
        <dbReference type="EMBL" id="OMJ70646.1"/>
    </source>
</evidence>
<gene>
    <name evidence="1" type="ORF">SteCoe_31325</name>
</gene>
<organism evidence="1 2">
    <name type="scientific">Stentor coeruleus</name>
    <dbReference type="NCBI Taxonomy" id="5963"/>
    <lineage>
        <taxon>Eukaryota</taxon>
        <taxon>Sar</taxon>
        <taxon>Alveolata</taxon>
        <taxon>Ciliophora</taxon>
        <taxon>Postciliodesmatophora</taxon>
        <taxon>Heterotrichea</taxon>
        <taxon>Heterotrichida</taxon>
        <taxon>Stentoridae</taxon>
        <taxon>Stentor</taxon>
    </lineage>
</organism>